<dbReference type="GO" id="GO:0071978">
    <property type="term" value="P:bacterial-type flagellum-dependent swarming motility"/>
    <property type="evidence" value="ECO:0007669"/>
    <property type="project" value="TreeGrafter"/>
</dbReference>
<dbReference type="GO" id="GO:0050918">
    <property type="term" value="P:positive chemotaxis"/>
    <property type="evidence" value="ECO:0007669"/>
    <property type="project" value="TreeGrafter"/>
</dbReference>
<dbReference type="Gene3D" id="2.30.330.10">
    <property type="entry name" value="SpoA-like"/>
    <property type="match status" value="1"/>
</dbReference>
<keyword evidence="3" id="KW-0966">Cell projection</keyword>
<keyword evidence="4" id="KW-1185">Reference proteome</keyword>
<feature type="region of interest" description="Disordered" evidence="1">
    <location>
        <begin position="171"/>
        <end position="202"/>
    </location>
</feature>
<evidence type="ECO:0000256" key="1">
    <source>
        <dbReference type="SAM" id="MobiDB-lite"/>
    </source>
</evidence>
<gene>
    <name evidence="3" type="primary">fliN_1</name>
    <name evidence="3" type="ORF">KOR34_22120</name>
</gene>
<evidence type="ECO:0000259" key="2">
    <source>
        <dbReference type="Pfam" id="PF01052"/>
    </source>
</evidence>
<evidence type="ECO:0000313" key="3">
    <source>
        <dbReference type="EMBL" id="TWT37265.1"/>
    </source>
</evidence>
<dbReference type="EMBL" id="SIHJ01000001">
    <property type="protein sequence ID" value="TWT37265.1"/>
    <property type="molecule type" value="Genomic_DNA"/>
</dbReference>
<organism evidence="3 4">
    <name type="scientific">Posidoniimonas corsicana</name>
    <dbReference type="NCBI Taxonomy" id="1938618"/>
    <lineage>
        <taxon>Bacteria</taxon>
        <taxon>Pseudomonadati</taxon>
        <taxon>Planctomycetota</taxon>
        <taxon>Planctomycetia</taxon>
        <taxon>Pirellulales</taxon>
        <taxon>Lacipirellulaceae</taxon>
        <taxon>Posidoniimonas</taxon>
    </lineage>
</organism>
<reference evidence="3 4" key="1">
    <citation type="submission" date="2019-02" db="EMBL/GenBank/DDBJ databases">
        <title>Deep-cultivation of Planctomycetes and their phenomic and genomic characterization uncovers novel biology.</title>
        <authorList>
            <person name="Wiegand S."/>
            <person name="Jogler M."/>
            <person name="Boedeker C."/>
            <person name="Pinto D."/>
            <person name="Vollmers J."/>
            <person name="Rivas-Marin E."/>
            <person name="Kohn T."/>
            <person name="Peeters S.H."/>
            <person name="Heuer A."/>
            <person name="Rast P."/>
            <person name="Oberbeckmann S."/>
            <person name="Bunk B."/>
            <person name="Jeske O."/>
            <person name="Meyerdierks A."/>
            <person name="Storesund J.E."/>
            <person name="Kallscheuer N."/>
            <person name="Luecker S."/>
            <person name="Lage O.M."/>
            <person name="Pohl T."/>
            <person name="Merkel B.J."/>
            <person name="Hornburger P."/>
            <person name="Mueller R.-W."/>
            <person name="Bruemmer F."/>
            <person name="Labrenz M."/>
            <person name="Spormann A.M."/>
            <person name="Op Den Camp H."/>
            <person name="Overmann J."/>
            <person name="Amann R."/>
            <person name="Jetten M.S.M."/>
            <person name="Mascher T."/>
            <person name="Medema M.H."/>
            <person name="Devos D.P."/>
            <person name="Kaster A.-K."/>
            <person name="Ovreas L."/>
            <person name="Rohde M."/>
            <person name="Galperin M.Y."/>
            <person name="Jogler C."/>
        </authorList>
    </citation>
    <scope>NUCLEOTIDE SEQUENCE [LARGE SCALE GENOMIC DNA]</scope>
    <source>
        <strain evidence="3 4">KOR34</strain>
    </source>
</reference>
<name>A0A5C5VHP1_9BACT</name>
<dbReference type="PANTHER" id="PTHR30034:SF6">
    <property type="entry name" value="YOP PROTEINS TRANSLOCATION PROTEIN Q"/>
    <property type="match status" value="1"/>
</dbReference>
<accession>A0A5C5VHP1</accession>
<comment type="caution">
    <text evidence="3">The sequence shown here is derived from an EMBL/GenBank/DDBJ whole genome shotgun (WGS) entry which is preliminary data.</text>
</comment>
<keyword evidence="3" id="KW-0282">Flagellum</keyword>
<sequence length="300" mass="30932">MSELTPEIAADVIAASQAGAEEAAGALSRALDREFTMEVGEATTLDLAAPPEGFGGPGLAVVMTFAGEGAVAVLAESTGLTPDWAPEPDPTGESKLATLAQELSMLLVPETLMADDFQAAWVTDAGEALARGGVADSAAAVPITLKSGDDQGVLWLVWPCGSPGEVLAPAANAEEAPAEEDDAPPQPTPTQPAASGGDPKPRIFDFSQLPPYSKSLLKVRLPVKVTLASKRQSVEEVMALCPGSILSFDKQCDAPIDISIGDQPIAQGETVKVGERFGVKISQMILPAESFKALRSDKAG</sequence>
<feature type="domain" description="Flagellar motor switch protein FliN-like C-terminal" evidence="2">
    <location>
        <begin position="215"/>
        <end position="285"/>
    </location>
</feature>
<protein>
    <submittedName>
        <fullName evidence="3">Flagellar motor switch protein FliN</fullName>
    </submittedName>
</protein>
<dbReference type="PANTHER" id="PTHR30034">
    <property type="entry name" value="FLAGELLAR MOTOR SWITCH PROTEIN FLIM"/>
    <property type="match status" value="1"/>
</dbReference>
<dbReference type="SUPFAM" id="SSF101801">
    <property type="entry name" value="Surface presentation of antigens (SPOA)"/>
    <property type="match status" value="1"/>
</dbReference>
<dbReference type="InterPro" id="IPR036429">
    <property type="entry name" value="SpoA-like_sf"/>
</dbReference>
<dbReference type="Pfam" id="PF01052">
    <property type="entry name" value="FliMN_C"/>
    <property type="match status" value="1"/>
</dbReference>
<dbReference type="OrthoDB" id="278219at2"/>
<dbReference type="RefSeq" id="WP_146564608.1">
    <property type="nucleotide sequence ID" value="NZ_SIHJ01000001.1"/>
</dbReference>
<dbReference type="AlphaFoldDB" id="A0A5C5VHP1"/>
<proteinExistence type="predicted"/>
<evidence type="ECO:0000313" key="4">
    <source>
        <dbReference type="Proteomes" id="UP000316714"/>
    </source>
</evidence>
<dbReference type="InterPro" id="IPR001543">
    <property type="entry name" value="FliN-like_C"/>
</dbReference>
<dbReference type="Proteomes" id="UP000316714">
    <property type="component" value="Unassembled WGS sequence"/>
</dbReference>
<keyword evidence="3" id="KW-0969">Cilium</keyword>